<organism evidence="3">
    <name type="scientific">marine metagenome</name>
    <dbReference type="NCBI Taxonomy" id="408172"/>
    <lineage>
        <taxon>unclassified sequences</taxon>
        <taxon>metagenomes</taxon>
        <taxon>ecological metagenomes</taxon>
    </lineage>
</organism>
<dbReference type="AlphaFoldDB" id="A0A383BVQ3"/>
<reference evidence="3" key="1">
    <citation type="submission" date="2018-05" db="EMBL/GenBank/DDBJ databases">
        <authorList>
            <person name="Lanie J.A."/>
            <person name="Ng W.-L."/>
            <person name="Kazmierczak K.M."/>
            <person name="Andrzejewski T.M."/>
            <person name="Davidsen T.M."/>
            <person name="Wayne K.J."/>
            <person name="Tettelin H."/>
            <person name="Glass J.I."/>
            <person name="Rusch D."/>
            <person name="Podicherti R."/>
            <person name="Tsui H.-C.T."/>
            <person name="Winkler M.E."/>
        </authorList>
    </citation>
    <scope>NUCLEOTIDE SEQUENCE</scope>
</reference>
<evidence type="ECO:0000259" key="2">
    <source>
        <dbReference type="Pfam" id="PF18932"/>
    </source>
</evidence>
<dbReference type="EMBL" id="UINC01203608">
    <property type="protein sequence ID" value="SVE23951.1"/>
    <property type="molecule type" value="Genomic_DNA"/>
</dbReference>
<evidence type="ECO:0000313" key="3">
    <source>
        <dbReference type="EMBL" id="SVE23951.1"/>
    </source>
</evidence>
<accession>A0A383BVQ3</accession>
<feature type="domain" description="DUF5681" evidence="2">
    <location>
        <begin position="15"/>
        <end position="74"/>
    </location>
</feature>
<dbReference type="InterPro" id="IPR043736">
    <property type="entry name" value="DUF5681"/>
</dbReference>
<feature type="non-terminal residue" evidence="3">
    <location>
        <position position="75"/>
    </location>
</feature>
<protein>
    <recommendedName>
        <fullName evidence="2">DUF5681 domain-containing protein</fullName>
    </recommendedName>
</protein>
<name>A0A383BVQ3_9ZZZZ</name>
<feature type="region of interest" description="Disordered" evidence="1">
    <location>
        <begin position="1"/>
        <end position="32"/>
    </location>
</feature>
<sequence length="75" mass="8383">MKKNQTLPEVNRTSAGQFQLGQSGNPRGRPKGIIDKRTRYRIAFEEHSEALIASVIKNALEGDTVAQKMCLDRLV</sequence>
<dbReference type="Pfam" id="PF18932">
    <property type="entry name" value="DUF5681"/>
    <property type="match status" value="1"/>
</dbReference>
<proteinExistence type="predicted"/>
<gene>
    <name evidence="3" type="ORF">METZ01_LOCUS476805</name>
</gene>
<feature type="compositionally biased region" description="Polar residues" evidence="1">
    <location>
        <begin position="1"/>
        <end position="25"/>
    </location>
</feature>
<evidence type="ECO:0000256" key="1">
    <source>
        <dbReference type="SAM" id="MobiDB-lite"/>
    </source>
</evidence>